<dbReference type="Pfam" id="PF05235">
    <property type="entry name" value="CHAD"/>
    <property type="match status" value="1"/>
</dbReference>
<dbReference type="SMART" id="SM00880">
    <property type="entry name" value="CHAD"/>
    <property type="match status" value="1"/>
</dbReference>
<dbReference type="PANTHER" id="PTHR39569:SF1">
    <property type="entry name" value="INORGANIC TRIPHOSPHATASE"/>
    <property type="match status" value="1"/>
</dbReference>
<evidence type="ECO:0000313" key="3">
    <source>
        <dbReference type="EMBL" id="ABE75638.1"/>
    </source>
</evidence>
<dbReference type="SUPFAM" id="SSF55154">
    <property type="entry name" value="CYTH-like phosphatases"/>
    <property type="match status" value="1"/>
</dbReference>
<dbReference type="InterPro" id="IPR007899">
    <property type="entry name" value="CHAD_dom"/>
</dbReference>
<dbReference type="GO" id="GO:0050355">
    <property type="term" value="F:inorganic triphosphate phosphatase activity"/>
    <property type="evidence" value="ECO:0007669"/>
    <property type="project" value="InterPro"/>
</dbReference>
<dbReference type="SMART" id="SM01118">
    <property type="entry name" value="CYTH"/>
    <property type="match status" value="1"/>
</dbReference>
<reference evidence="3" key="1">
    <citation type="submission" date="2006-03" db="EMBL/GenBank/DDBJ databases">
        <title>Complete sequence of chromosome of Psychrobacter cryohalolentis K5.</title>
        <authorList>
            <consortium name="US DOE Joint Genome Institute"/>
            <person name="Copeland A."/>
            <person name="Lucas S."/>
            <person name="Lapidus A."/>
            <person name="Barry K."/>
            <person name="Detter J.C."/>
            <person name="Glavina del Rio T."/>
            <person name="Hammon N."/>
            <person name="Israni S."/>
            <person name="Dalin E."/>
            <person name="Tice H."/>
            <person name="Pitluck S."/>
            <person name="Brettin T."/>
            <person name="Bruce D."/>
            <person name="Han C."/>
            <person name="Tapia R."/>
            <person name="Sims D.R."/>
            <person name="Gilna P."/>
            <person name="Schmutz J."/>
            <person name="Larimer F."/>
            <person name="Land M."/>
            <person name="Hauser L."/>
            <person name="Kyrpides N."/>
            <person name="Kim E."/>
            <person name="Richardson P."/>
        </authorList>
    </citation>
    <scope>NUCLEOTIDE SEQUENCE</scope>
    <source>
        <strain evidence="3">K5</strain>
    </source>
</reference>
<sequence>MQEIELKFLVPESRLKGLMRQAKVKSSQVTQLAAHYYDTPDQQLAQAGIGLRIRQEGDAWVQTIKAGGDGIAARLEHNATLDNEQVQNMLENNALMPDLTIYKDSLIAPALTDFKLKKLAKKLTRLYVTDVERTTRLLIEDTSDEVVNSIEMAYDYGEIIHGTDDTQRDAIQEVEFELIAGELDFLFTTAKTWCQRHKLCLSTVTKAERGGLLIKGQNYSSATAADLSTLSINKKITMPAFLRAVVHNCLLQILPNSSAIVAGSKDNDHILQLSIGIERLHTVLQAFDSFSDEINPDWSAILQQTATLLADYRKLAHLSNHIEPMLQQHGAPIVDWTADIDAIKITPVTAISANDFQIMLLELIAFTMSDPSLEPQTDKLAINKLEKVLIKYYDKLLEAEQYLEDSYDDSDSELEKESIIKALHNLHAHLKNLCSISELVAPLYSKKKTKRWLKRAVKAQKALGQQLNMIDCQQYYQCKASSDSAALYAAGWLNAASIPIEKATEKHLDKFYDCSVFW</sequence>
<feature type="domain" description="CYTH" evidence="1">
    <location>
        <begin position="1"/>
        <end position="176"/>
    </location>
</feature>
<accession>Q1Q9L5</accession>
<dbReference type="Gene3D" id="2.40.320.10">
    <property type="entry name" value="Hypothetical Protein Pfu-838710-001"/>
    <property type="match status" value="1"/>
</dbReference>
<dbReference type="Pfam" id="PF01928">
    <property type="entry name" value="CYTH"/>
    <property type="match status" value="1"/>
</dbReference>
<feature type="domain" description="CHAD" evidence="2">
    <location>
        <begin position="235"/>
        <end position="517"/>
    </location>
</feature>
<dbReference type="PANTHER" id="PTHR39569">
    <property type="entry name" value="INORGANIC TRIPHOSPHATASE"/>
    <property type="match status" value="1"/>
</dbReference>
<dbReference type="RefSeq" id="WP_011514181.1">
    <property type="nucleotide sequence ID" value="NC_007969.1"/>
</dbReference>
<name>Q1Q9L5_PSYCK</name>
<gene>
    <name evidence="3" type="ordered locus">Pcryo_1861</name>
</gene>
<dbReference type="InterPro" id="IPR023577">
    <property type="entry name" value="CYTH_domain"/>
</dbReference>
<evidence type="ECO:0000259" key="1">
    <source>
        <dbReference type="PROSITE" id="PS51707"/>
    </source>
</evidence>
<dbReference type="Gene3D" id="1.40.20.10">
    <property type="entry name" value="CHAD domain"/>
    <property type="match status" value="1"/>
</dbReference>
<keyword evidence="4" id="KW-1185">Reference proteome</keyword>
<dbReference type="InterPro" id="IPR033469">
    <property type="entry name" value="CYTH-like_dom_sf"/>
</dbReference>
<proteinExistence type="predicted"/>
<dbReference type="InterPro" id="IPR038186">
    <property type="entry name" value="CHAD_dom_sf"/>
</dbReference>
<dbReference type="KEGG" id="pcr:Pcryo_1861"/>
<dbReference type="HOGENOM" id="CLU_040400_3_1_6"/>
<evidence type="ECO:0000259" key="2">
    <source>
        <dbReference type="PROSITE" id="PS51708"/>
    </source>
</evidence>
<protein>
    <submittedName>
        <fullName evidence="3">Adenylate cyclase</fullName>
    </submittedName>
</protein>
<dbReference type="AlphaFoldDB" id="Q1Q9L5"/>
<dbReference type="PROSITE" id="PS51707">
    <property type="entry name" value="CYTH"/>
    <property type="match status" value="1"/>
</dbReference>
<dbReference type="CDD" id="cd07756">
    <property type="entry name" value="CYTH-like_Pase_CHAD"/>
    <property type="match status" value="1"/>
</dbReference>
<dbReference type="PROSITE" id="PS51708">
    <property type="entry name" value="CHAD"/>
    <property type="match status" value="1"/>
</dbReference>
<dbReference type="InterPro" id="IPR039013">
    <property type="entry name" value="YgiF"/>
</dbReference>
<dbReference type="GO" id="GO:0046872">
    <property type="term" value="F:metal ion binding"/>
    <property type="evidence" value="ECO:0007669"/>
    <property type="project" value="TreeGrafter"/>
</dbReference>
<dbReference type="eggNOG" id="COG3025">
    <property type="taxonomic scope" value="Bacteria"/>
</dbReference>
<organism evidence="3 4">
    <name type="scientific">Psychrobacter cryohalolentis (strain ATCC BAA-1226 / DSM 17306 / VKM B-2378 / K5)</name>
    <dbReference type="NCBI Taxonomy" id="335284"/>
    <lineage>
        <taxon>Bacteria</taxon>
        <taxon>Pseudomonadati</taxon>
        <taxon>Pseudomonadota</taxon>
        <taxon>Gammaproteobacteria</taxon>
        <taxon>Moraxellales</taxon>
        <taxon>Moraxellaceae</taxon>
        <taxon>Psychrobacter</taxon>
    </lineage>
</organism>
<dbReference type="EMBL" id="CP000323">
    <property type="protein sequence ID" value="ABE75638.1"/>
    <property type="molecule type" value="Genomic_DNA"/>
</dbReference>
<dbReference type="Proteomes" id="UP000002425">
    <property type="component" value="Chromosome"/>
</dbReference>
<evidence type="ECO:0000313" key="4">
    <source>
        <dbReference type="Proteomes" id="UP000002425"/>
    </source>
</evidence>